<evidence type="ECO:0000256" key="2">
    <source>
        <dbReference type="SAM" id="Phobius"/>
    </source>
</evidence>
<dbReference type="AlphaFoldDB" id="A0A4R5XDQ9"/>
<dbReference type="PRINTS" id="PR01217">
    <property type="entry name" value="PRICHEXTENSN"/>
</dbReference>
<feature type="compositionally biased region" description="Polar residues" evidence="1">
    <location>
        <begin position="431"/>
        <end position="446"/>
    </location>
</feature>
<feature type="compositionally biased region" description="Pro residues" evidence="1">
    <location>
        <begin position="96"/>
        <end position="105"/>
    </location>
</feature>
<reference evidence="3 4" key="1">
    <citation type="submission" date="2018-06" db="EMBL/GenBank/DDBJ databases">
        <title>A transcriptomic atlas of mushroom development highlights an independent origin of complex multicellularity.</title>
        <authorList>
            <consortium name="DOE Joint Genome Institute"/>
            <person name="Krizsan K."/>
            <person name="Almasi E."/>
            <person name="Merenyi Z."/>
            <person name="Sahu N."/>
            <person name="Viragh M."/>
            <person name="Koszo T."/>
            <person name="Mondo S."/>
            <person name="Kiss B."/>
            <person name="Balint B."/>
            <person name="Kues U."/>
            <person name="Barry K."/>
            <person name="Hegedus J.C."/>
            <person name="Henrissat B."/>
            <person name="Johnson J."/>
            <person name="Lipzen A."/>
            <person name="Ohm R."/>
            <person name="Nagy I."/>
            <person name="Pangilinan J."/>
            <person name="Yan J."/>
            <person name="Xiong Y."/>
            <person name="Grigoriev I.V."/>
            <person name="Hibbett D.S."/>
            <person name="Nagy L.G."/>
        </authorList>
    </citation>
    <scope>NUCLEOTIDE SEQUENCE [LARGE SCALE GENOMIC DNA]</scope>
    <source>
        <strain evidence="3 4">SZMC22713</strain>
    </source>
</reference>
<dbReference type="STRING" id="50990.A0A4R5XDQ9"/>
<name>A0A4R5XDQ9_9AGAM</name>
<keyword evidence="4" id="KW-1185">Reference proteome</keyword>
<dbReference type="EMBL" id="ML170156">
    <property type="protein sequence ID" value="TDL29209.1"/>
    <property type="molecule type" value="Genomic_DNA"/>
</dbReference>
<feature type="region of interest" description="Disordered" evidence="1">
    <location>
        <begin position="49"/>
        <end position="190"/>
    </location>
</feature>
<organism evidence="3 4">
    <name type="scientific">Rickenella mellea</name>
    <dbReference type="NCBI Taxonomy" id="50990"/>
    <lineage>
        <taxon>Eukaryota</taxon>
        <taxon>Fungi</taxon>
        <taxon>Dikarya</taxon>
        <taxon>Basidiomycota</taxon>
        <taxon>Agaricomycotina</taxon>
        <taxon>Agaricomycetes</taxon>
        <taxon>Hymenochaetales</taxon>
        <taxon>Rickenellaceae</taxon>
        <taxon>Rickenella</taxon>
    </lineage>
</organism>
<accession>A0A4R5XDQ9</accession>
<evidence type="ECO:0000313" key="4">
    <source>
        <dbReference type="Proteomes" id="UP000294933"/>
    </source>
</evidence>
<sequence length="534" mass="54480">MRGFPTLEARILTIFSLVVLITLSFITIQNAGLSSPAQADILFKRARTFPTNSSSSPTPTPSPSPSPSPTPDAPPPPPPPPPPTTSSSSTPVATRSPPPPPPSPSTTPTSSNPTTPSSSSTTSTTGTGTTSSQTTSLALNATPLSTGTPGVTALFTGPTPPPSTPTVAPTDSSTDSDAPEETGSTAGAATSKGFLKNTSAVASTFSIVGLVVLGAAFGTYKYLKKKRDRMDLDLFEDEFGIGQHAHGNHKHDSHEQSMSEATMEPLAHASPSSYPDRGTHFGHSQSAGNGTSQAQTTQSAPKSSYNSSQSAQDASQGYNGQNGAQSNAQSGYNGTHSQTATNGQNTGYGNSQSGYNSASQGQSSFNGAQGNAQSGYGASHAQTASNGQNAGLGNSQSGYNAGSQSQTVYGQTANGQTTYLHTPSAGIPHTRSGSSLPASRESLPSTYSQEMPHMDELLAYPPVIGGEGNRDSVASNHAGFGAFGAPPVADPFNNGATRTPYSEPALPEHRSVDLGQGAYQVATRAEAKGKGRVM</sequence>
<feature type="compositionally biased region" description="Low complexity" evidence="1">
    <location>
        <begin position="165"/>
        <end position="176"/>
    </location>
</feature>
<feature type="compositionally biased region" description="Low complexity" evidence="1">
    <location>
        <begin position="106"/>
        <end position="136"/>
    </location>
</feature>
<keyword evidence="2" id="KW-0812">Transmembrane</keyword>
<feature type="compositionally biased region" description="Polar residues" evidence="1">
    <location>
        <begin position="282"/>
        <end position="421"/>
    </location>
</feature>
<evidence type="ECO:0000313" key="3">
    <source>
        <dbReference type="EMBL" id="TDL29209.1"/>
    </source>
</evidence>
<feature type="compositionally biased region" description="Polar residues" evidence="1">
    <location>
        <begin position="137"/>
        <end position="149"/>
    </location>
</feature>
<dbReference type="VEuPathDB" id="FungiDB:BD410DRAFT_779543"/>
<keyword evidence="2" id="KW-0472">Membrane</keyword>
<proteinExistence type="predicted"/>
<protein>
    <submittedName>
        <fullName evidence="3">Uncharacterized protein</fullName>
    </submittedName>
</protein>
<dbReference type="Proteomes" id="UP000294933">
    <property type="component" value="Unassembled WGS sequence"/>
</dbReference>
<feature type="transmembrane region" description="Helical" evidence="2">
    <location>
        <begin position="200"/>
        <end position="220"/>
    </location>
</feature>
<gene>
    <name evidence="3" type="ORF">BD410DRAFT_779543</name>
</gene>
<keyword evidence="2" id="KW-1133">Transmembrane helix</keyword>
<feature type="compositionally biased region" description="Low complexity" evidence="1">
    <location>
        <begin position="85"/>
        <end position="95"/>
    </location>
</feature>
<evidence type="ECO:0000256" key="1">
    <source>
        <dbReference type="SAM" id="MobiDB-lite"/>
    </source>
</evidence>
<feature type="region of interest" description="Disordered" evidence="1">
    <location>
        <begin position="245"/>
        <end position="446"/>
    </location>
</feature>
<feature type="compositionally biased region" description="Pro residues" evidence="1">
    <location>
        <begin position="58"/>
        <end position="84"/>
    </location>
</feature>